<dbReference type="Pfam" id="PF12706">
    <property type="entry name" value="Lactamase_B_2"/>
    <property type="match status" value="1"/>
</dbReference>
<dbReference type="Proteomes" id="UP001206983">
    <property type="component" value="Unassembled WGS sequence"/>
</dbReference>
<organism evidence="2 3">
    <name type="scientific">Methanolobus chelungpuianus</name>
    <dbReference type="NCBI Taxonomy" id="502115"/>
    <lineage>
        <taxon>Archaea</taxon>
        <taxon>Methanobacteriati</taxon>
        <taxon>Methanobacteriota</taxon>
        <taxon>Stenosarchaea group</taxon>
        <taxon>Methanomicrobia</taxon>
        <taxon>Methanosarcinales</taxon>
        <taxon>Methanosarcinaceae</taxon>
        <taxon>Methanolobus</taxon>
    </lineage>
</organism>
<dbReference type="PANTHER" id="PTHR42663">
    <property type="entry name" value="HYDROLASE C777.06C-RELATED-RELATED"/>
    <property type="match status" value="1"/>
</dbReference>
<keyword evidence="2" id="KW-0547">Nucleotide-binding</keyword>
<dbReference type="InterPro" id="IPR001279">
    <property type="entry name" value="Metallo-B-lactamas"/>
</dbReference>
<evidence type="ECO:0000259" key="1">
    <source>
        <dbReference type="SMART" id="SM00849"/>
    </source>
</evidence>
<dbReference type="PROSITE" id="PS51257">
    <property type="entry name" value="PROKAR_LIPOPROTEIN"/>
    <property type="match status" value="1"/>
</dbReference>
<name>A0AAE3HAE2_9EURY</name>
<sequence length="246" mass="27499">MRITLLGTGDATGTPVIGCSCPACQDAHRGGKSRRSRAAVLVESDSGSVLIDTGPDLRAQMLEHGTGRIDGVIWTHAHYDHFAGFPEFHRVQYNVDVYGLKETVDYIFDYLKFMHPKRHIVSPYEPFSLIGLEFTLFDVVHPPAKKPVGVIIRHAGKKVVITGDSQRNIPKRSMQHIMDPDLLITDAIVPPTVGVKKHMNTEEAWDLAREIGAKEVIFTHLSHFFKPHDEAAKEYPLAYDGMSFEL</sequence>
<feature type="domain" description="Metallo-beta-lactamase" evidence="1">
    <location>
        <begin position="36"/>
        <end position="220"/>
    </location>
</feature>
<dbReference type="AlphaFoldDB" id="A0AAE3HAE2"/>
<gene>
    <name evidence="2" type="ORF">PV02_04905</name>
</gene>
<accession>A0AAE3HAE2</accession>
<dbReference type="CDD" id="cd16279">
    <property type="entry name" value="metallo-hydrolase-like_MBL-fold"/>
    <property type="match status" value="1"/>
</dbReference>
<dbReference type="InterPro" id="IPR036866">
    <property type="entry name" value="RibonucZ/Hydroxyglut_hydro"/>
</dbReference>
<dbReference type="PANTHER" id="PTHR42663:SF12">
    <property type="entry name" value="ATP-BINDING PROTEIN PHNP"/>
    <property type="match status" value="1"/>
</dbReference>
<keyword evidence="2" id="KW-0067">ATP-binding</keyword>
<reference evidence="2 3" key="1">
    <citation type="journal article" date="2011" name="Appl. Environ. Microbiol.">
        <title>Methanogenic archaea isolated from Taiwan's Chelungpu fault.</title>
        <authorList>
            <person name="Wu S.Y."/>
            <person name="Lai M.C."/>
        </authorList>
    </citation>
    <scope>NUCLEOTIDE SEQUENCE [LARGE SCALE GENOMIC DNA]</scope>
    <source>
        <strain evidence="2 3">St545Mb</strain>
    </source>
</reference>
<dbReference type="EMBL" id="JTEO01000004">
    <property type="protein sequence ID" value="MCQ6962504.1"/>
    <property type="molecule type" value="Genomic_DNA"/>
</dbReference>
<evidence type="ECO:0000313" key="3">
    <source>
        <dbReference type="Proteomes" id="UP001206983"/>
    </source>
</evidence>
<dbReference type="SMART" id="SM00849">
    <property type="entry name" value="Lactamase_B"/>
    <property type="match status" value="1"/>
</dbReference>
<dbReference type="GO" id="GO:0005524">
    <property type="term" value="F:ATP binding"/>
    <property type="evidence" value="ECO:0007669"/>
    <property type="project" value="UniProtKB-KW"/>
</dbReference>
<protein>
    <submittedName>
        <fullName evidence="2">ATP-binding protein</fullName>
    </submittedName>
</protein>
<dbReference type="RefSeq" id="WP_256622281.1">
    <property type="nucleotide sequence ID" value="NZ_JTEO01000004.1"/>
</dbReference>
<keyword evidence="3" id="KW-1185">Reference proteome</keyword>
<dbReference type="Gene3D" id="3.60.15.10">
    <property type="entry name" value="Ribonuclease Z/Hydroxyacylglutathione hydrolase-like"/>
    <property type="match status" value="1"/>
</dbReference>
<comment type="caution">
    <text evidence="2">The sequence shown here is derived from an EMBL/GenBank/DDBJ whole genome shotgun (WGS) entry which is preliminary data.</text>
</comment>
<evidence type="ECO:0000313" key="2">
    <source>
        <dbReference type="EMBL" id="MCQ6962504.1"/>
    </source>
</evidence>
<proteinExistence type="predicted"/>
<dbReference type="SUPFAM" id="SSF56281">
    <property type="entry name" value="Metallo-hydrolase/oxidoreductase"/>
    <property type="match status" value="1"/>
</dbReference>